<comment type="caution">
    <text evidence="1">The sequence shown here is derived from an EMBL/GenBank/DDBJ whole genome shotgun (WGS) entry which is preliminary data.</text>
</comment>
<gene>
    <name evidence="2" type="ORF">IHE44_0001507</name>
    <name evidence="1" type="ORF">IHE44_011278</name>
</gene>
<dbReference type="EMBL" id="JADDUC020000010">
    <property type="protein sequence ID" value="KAI1236229.1"/>
    <property type="molecule type" value="Genomic_DNA"/>
</dbReference>
<evidence type="ECO:0000313" key="1">
    <source>
        <dbReference type="EMBL" id="KAG0121114.1"/>
    </source>
</evidence>
<dbReference type="InterPro" id="IPR009125">
    <property type="entry name" value="ATPMK"/>
</dbReference>
<sequence>MHDFKLIVMYGLLGQAAMAGHDSGSQHQFTGFQKYFNSYTIIGRRNVPRMFEPPICVNKMSSQASNHSIYLLFTARHSIKDINVKMLLNNVPDLIVLLFLKMPLQELHGTHIRLILHNHRASDCKSTSQQQQLLSLEEPANKQWPQPPGQL</sequence>
<keyword evidence="3" id="KW-1185">Reference proteome</keyword>
<dbReference type="Proteomes" id="UP000618051">
    <property type="component" value="Unassembled WGS sequence"/>
</dbReference>
<reference evidence="2 3" key="2">
    <citation type="journal article" date="2021" name="J. Hered.">
        <title>Feather Gene Expression Elucidates the Developmental Basis of Plumage Iridescence in African Starlings.</title>
        <authorList>
            <person name="Rubenstein D.R."/>
            <person name="Corvelo A."/>
            <person name="MacManes M.D."/>
            <person name="Maia R."/>
            <person name="Narzisi G."/>
            <person name="Rousaki A."/>
            <person name="Vandenabeele P."/>
            <person name="Shawkey M.D."/>
            <person name="Solomon J."/>
        </authorList>
    </citation>
    <scope>NUCLEOTIDE SEQUENCE [LARGE SCALE GENOMIC DNA]</scope>
    <source>
        <strain evidence="2">SS15</strain>
    </source>
</reference>
<protein>
    <submittedName>
        <fullName evidence="1">Uncharacterized protein</fullName>
    </submittedName>
</protein>
<evidence type="ECO:0000313" key="2">
    <source>
        <dbReference type="EMBL" id="KAI1236229.1"/>
    </source>
</evidence>
<dbReference type="OrthoDB" id="9435504at2759"/>
<evidence type="ECO:0000313" key="3">
    <source>
        <dbReference type="Proteomes" id="UP000618051"/>
    </source>
</evidence>
<dbReference type="EMBL" id="JADDUC010000052">
    <property type="protein sequence ID" value="KAG0121114.1"/>
    <property type="molecule type" value="Genomic_DNA"/>
</dbReference>
<dbReference type="Pfam" id="PF14960">
    <property type="entry name" value="ATP_synth_reg"/>
    <property type="match status" value="1"/>
</dbReference>
<name>A0A835TYP1_9PASS</name>
<reference evidence="1" key="1">
    <citation type="submission" date="2020-10" db="EMBL/GenBank/DDBJ databases">
        <title>Feather gene expression reveals the developmental basis of iridescence in African starlings.</title>
        <authorList>
            <person name="Rubenstein D.R."/>
        </authorList>
    </citation>
    <scope>NUCLEOTIDE SEQUENCE</scope>
    <source>
        <strain evidence="1">SS15</strain>
        <tissue evidence="1">Liver</tissue>
    </source>
</reference>
<dbReference type="AlphaFoldDB" id="A0A835TYP1"/>
<accession>A0A835TYP1</accession>
<proteinExistence type="predicted"/>
<reference evidence="2" key="3">
    <citation type="submission" date="2022-01" db="EMBL/GenBank/DDBJ databases">
        <authorList>
            <person name="Rubenstein D.R."/>
        </authorList>
    </citation>
    <scope>NUCLEOTIDE SEQUENCE</scope>
    <source>
        <strain evidence="2">SS15</strain>
        <tissue evidence="2">Liver</tissue>
    </source>
</reference>
<organism evidence="1">
    <name type="scientific">Lamprotornis superbus</name>
    <dbReference type="NCBI Taxonomy" id="245042"/>
    <lineage>
        <taxon>Eukaryota</taxon>
        <taxon>Metazoa</taxon>
        <taxon>Chordata</taxon>
        <taxon>Craniata</taxon>
        <taxon>Vertebrata</taxon>
        <taxon>Euteleostomi</taxon>
        <taxon>Archelosauria</taxon>
        <taxon>Archosauria</taxon>
        <taxon>Dinosauria</taxon>
        <taxon>Saurischia</taxon>
        <taxon>Theropoda</taxon>
        <taxon>Coelurosauria</taxon>
        <taxon>Aves</taxon>
        <taxon>Neognathae</taxon>
        <taxon>Neoaves</taxon>
        <taxon>Telluraves</taxon>
        <taxon>Australaves</taxon>
        <taxon>Passeriformes</taxon>
        <taxon>Sturnidae</taxon>
        <taxon>Lamprotornis</taxon>
    </lineage>
</organism>